<evidence type="ECO:0000259" key="3">
    <source>
        <dbReference type="Pfam" id="PF00535"/>
    </source>
</evidence>
<dbReference type="SUPFAM" id="SSF53448">
    <property type="entry name" value="Nucleotide-diphospho-sugar transferases"/>
    <property type="match status" value="1"/>
</dbReference>
<dbReference type="PANTHER" id="PTHR22916">
    <property type="entry name" value="GLYCOSYLTRANSFERASE"/>
    <property type="match status" value="1"/>
</dbReference>
<reference evidence="4" key="1">
    <citation type="submission" date="2023-05" db="EMBL/GenBank/DDBJ databases">
        <title>Mariniplasma microaerophilum sp. nov., a novel anaerobic mollicute isolated from terrestrial mud volcano, Taman Peninsula, Russia.</title>
        <authorList>
            <person name="Khomyakova M.A."/>
            <person name="Merkel A.Y."/>
            <person name="Slobodkin A.I."/>
        </authorList>
    </citation>
    <scope>NUCLEOTIDE SEQUENCE</scope>
    <source>
        <strain evidence="4">M4Ah</strain>
    </source>
</reference>
<keyword evidence="2 4" id="KW-0808">Transferase</keyword>
<dbReference type="AlphaFoldDB" id="A0AAW6U340"/>
<protein>
    <submittedName>
        <fullName evidence="4">Glycosyltransferase</fullName>
        <ecNumber evidence="4">2.4.-.-</ecNumber>
    </submittedName>
</protein>
<gene>
    <name evidence="4" type="ORF">QJ521_02270</name>
</gene>
<proteinExistence type="predicted"/>
<name>A0AAW6U340_9MOLU</name>
<dbReference type="PANTHER" id="PTHR22916:SF51">
    <property type="entry name" value="GLYCOSYLTRANSFERASE EPSH-RELATED"/>
    <property type="match status" value="1"/>
</dbReference>
<dbReference type="Gene3D" id="3.90.550.10">
    <property type="entry name" value="Spore Coat Polysaccharide Biosynthesis Protein SpsA, Chain A"/>
    <property type="match status" value="1"/>
</dbReference>
<feature type="domain" description="Glycosyltransferase 2-like" evidence="3">
    <location>
        <begin position="5"/>
        <end position="174"/>
    </location>
</feature>
<sequence>MDLISFIIPIYNAGKFLSACIESILHQTYENIELILIDDGSTDNSLQICQDYADRDSRIRVITKSNSGVSSSRNIGIKASHGKYISFVDSDDILDIQFSKVMQQEITQFKADCVFSNYYYLYNNRAIVKKPRIESGVYSFDDISGIIIDDRKLSGILFGSVWAALYKKDIIDKYRILFHEELRVNEDGLFNIEYCSYANLIRVCSHLNLYYYRQVNTSTSKKFSNEIATKSATETIKKKYQTSRTFSNLNEQLSARYVSEILWHILKLCGKTNIMKYKNIKNELIHLLNDETLRTSFLFINKRELNISKKIYLNLMLKKKYRLLFIVTRYIYPVLSKILPR</sequence>
<keyword evidence="5" id="KW-1185">Reference proteome</keyword>
<evidence type="ECO:0000256" key="2">
    <source>
        <dbReference type="ARBA" id="ARBA00022679"/>
    </source>
</evidence>
<evidence type="ECO:0000256" key="1">
    <source>
        <dbReference type="ARBA" id="ARBA00022676"/>
    </source>
</evidence>
<dbReference type="RefSeq" id="WP_282838793.1">
    <property type="nucleotide sequence ID" value="NZ_JASCXW010000004.1"/>
</dbReference>
<dbReference type="Proteomes" id="UP001431532">
    <property type="component" value="Unassembled WGS sequence"/>
</dbReference>
<comment type="caution">
    <text evidence="4">The sequence shown here is derived from an EMBL/GenBank/DDBJ whole genome shotgun (WGS) entry which is preliminary data.</text>
</comment>
<dbReference type="InterPro" id="IPR029044">
    <property type="entry name" value="Nucleotide-diphossugar_trans"/>
</dbReference>
<dbReference type="CDD" id="cd00761">
    <property type="entry name" value="Glyco_tranf_GTA_type"/>
    <property type="match status" value="1"/>
</dbReference>
<dbReference type="Pfam" id="PF00535">
    <property type="entry name" value="Glycos_transf_2"/>
    <property type="match status" value="1"/>
</dbReference>
<keyword evidence="1 4" id="KW-0328">Glycosyltransferase</keyword>
<organism evidence="4 5">
    <name type="scientific">Peloplasma aerotolerans</name>
    <dbReference type="NCBI Taxonomy" id="3044389"/>
    <lineage>
        <taxon>Bacteria</taxon>
        <taxon>Bacillati</taxon>
        <taxon>Mycoplasmatota</taxon>
        <taxon>Mollicutes</taxon>
        <taxon>Acholeplasmatales</taxon>
        <taxon>Acholeplasmataceae</taxon>
        <taxon>Peloplasma</taxon>
    </lineage>
</organism>
<dbReference type="GO" id="GO:0016757">
    <property type="term" value="F:glycosyltransferase activity"/>
    <property type="evidence" value="ECO:0007669"/>
    <property type="project" value="UniProtKB-KW"/>
</dbReference>
<dbReference type="InterPro" id="IPR001173">
    <property type="entry name" value="Glyco_trans_2-like"/>
</dbReference>
<accession>A0AAW6U340</accession>
<evidence type="ECO:0000313" key="5">
    <source>
        <dbReference type="Proteomes" id="UP001431532"/>
    </source>
</evidence>
<evidence type="ECO:0000313" key="4">
    <source>
        <dbReference type="EMBL" id="MDI6452378.1"/>
    </source>
</evidence>
<dbReference type="EC" id="2.4.-.-" evidence="4"/>
<dbReference type="EMBL" id="JASCXW010000004">
    <property type="protein sequence ID" value="MDI6452378.1"/>
    <property type="molecule type" value="Genomic_DNA"/>
</dbReference>